<keyword evidence="4" id="KW-1185">Reference proteome</keyword>
<name>A0A8T8SQ53_9BASI</name>
<evidence type="ECO:0000313" key="1">
    <source>
        <dbReference type="EMBL" id="CAD6917569.1"/>
    </source>
</evidence>
<dbReference type="AlphaFoldDB" id="A0A8T8SQ53"/>
<proteinExistence type="predicted"/>
<reference evidence="2" key="1">
    <citation type="submission" date="2016-04" db="EMBL/GenBank/DDBJ databases">
        <authorList>
            <person name="Nguyen H.D."/>
            <person name="Kesanakurti P."/>
            <person name="Cullis J."/>
            <person name="Levesque C.A."/>
            <person name="Hambleton S."/>
        </authorList>
    </citation>
    <scope>NUCLEOTIDE SEQUENCE</scope>
    <source>
        <strain evidence="2">DAOMC 238032</strain>
    </source>
</reference>
<dbReference type="EMBL" id="CAJHJG010002104">
    <property type="protein sequence ID" value="CAD6917569.1"/>
    <property type="molecule type" value="Genomic_DNA"/>
</dbReference>
<evidence type="ECO:0008006" key="5">
    <source>
        <dbReference type="Google" id="ProtNLM"/>
    </source>
</evidence>
<accession>A0A8T8SQ53</accession>
<gene>
    <name evidence="2" type="ORF">A4X03_0g7480</name>
    <name evidence="1" type="ORF">JKIAZH3_G9254</name>
</gene>
<dbReference type="EMBL" id="LWDD02001787">
    <property type="protein sequence ID" value="KAE8245274.1"/>
    <property type="molecule type" value="Genomic_DNA"/>
</dbReference>
<dbReference type="Proteomes" id="UP000836402">
    <property type="component" value="Unassembled WGS sequence"/>
</dbReference>
<comment type="caution">
    <text evidence="2">The sequence shown here is derived from an EMBL/GenBank/DDBJ whole genome shotgun (WGS) entry which is preliminary data.</text>
</comment>
<evidence type="ECO:0000313" key="3">
    <source>
        <dbReference type="Proteomes" id="UP000077671"/>
    </source>
</evidence>
<reference evidence="2" key="2">
    <citation type="journal article" date="2019" name="IMA Fungus">
        <title>Genome sequencing and comparison of five Tilletia species to identify candidate genes for the detection of regulated species infecting wheat.</title>
        <authorList>
            <person name="Nguyen H.D.T."/>
            <person name="Sultana T."/>
            <person name="Kesanakurti P."/>
            <person name="Hambleton S."/>
        </authorList>
    </citation>
    <scope>NUCLEOTIDE SEQUENCE</scope>
    <source>
        <strain evidence="2">DAOMC 238032</strain>
    </source>
</reference>
<evidence type="ECO:0000313" key="4">
    <source>
        <dbReference type="Proteomes" id="UP000836402"/>
    </source>
</evidence>
<protein>
    <recommendedName>
        <fullName evidence="5">DDE Tnp4 domain-containing protein</fullName>
    </recommendedName>
</protein>
<organism evidence="2 3">
    <name type="scientific">Tilletia caries</name>
    <name type="common">wheat bunt fungus</name>
    <dbReference type="NCBI Taxonomy" id="13290"/>
    <lineage>
        <taxon>Eukaryota</taxon>
        <taxon>Fungi</taxon>
        <taxon>Dikarya</taxon>
        <taxon>Basidiomycota</taxon>
        <taxon>Ustilaginomycotina</taxon>
        <taxon>Exobasidiomycetes</taxon>
        <taxon>Tilletiales</taxon>
        <taxon>Tilletiaceae</taxon>
        <taxon>Tilletia</taxon>
    </lineage>
</organism>
<dbReference type="PANTHER" id="PTHR48471:SF1">
    <property type="entry name" value="DDE TNP4 DOMAIN-CONTAINING PROTEIN"/>
    <property type="match status" value="1"/>
</dbReference>
<sequence length="187" mass="21350">MYDMMAADPDTWAIKWPTAAIMADMAAAVRAREPLLEGVFGFVDGLNLRIYQPSNLDEQNAYYNGWLADTYCSQVLVFLANADSAFPHGQDLAGRILSRPKDNVVARETDGAVHLRWEAIIRQRQAAEWGMRALQGAFGRLDLRLPTHKRKRALLLTTIFSLHNFRTRKVGLNQIKEVYFPQWQTRT</sequence>
<evidence type="ECO:0000313" key="2">
    <source>
        <dbReference type="EMBL" id="KAE8245274.1"/>
    </source>
</evidence>
<dbReference type="PANTHER" id="PTHR48471">
    <property type="entry name" value="DDE TNP4 DOMAIN-CONTAINING PROTEIN"/>
    <property type="match status" value="1"/>
</dbReference>
<dbReference type="Proteomes" id="UP000077671">
    <property type="component" value="Unassembled WGS sequence"/>
</dbReference>
<reference evidence="1" key="3">
    <citation type="submission" date="2020-10" db="EMBL/GenBank/DDBJ databases">
        <authorList>
            <person name="Sedaghatjoo S."/>
        </authorList>
    </citation>
    <scope>NUCLEOTIDE SEQUENCE</scope>
    <source>
        <strain evidence="1">AZH3</strain>
    </source>
</reference>